<gene>
    <name evidence="2" type="ORF">H5410_029670</name>
</gene>
<feature type="compositionally biased region" description="Polar residues" evidence="1">
    <location>
        <begin position="49"/>
        <end position="62"/>
    </location>
</feature>
<feature type="region of interest" description="Disordered" evidence="1">
    <location>
        <begin position="39"/>
        <end position="62"/>
    </location>
</feature>
<proteinExistence type="predicted"/>
<comment type="caution">
    <text evidence="2">The sequence shown here is derived from an EMBL/GenBank/DDBJ whole genome shotgun (WGS) entry which is preliminary data.</text>
</comment>
<dbReference type="AlphaFoldDB" id="A0A9J5YGD0"/>
<evidence type="ECO:0000256" key="1">
    <source>
        <dbReference type="SAM" id="MobiDB-lite"/>
    </source>
</evidence>
<dbReference type="Proteomes" id="UP000824120">
    <property type="component" value="Chromosome 6"/>
</dbReference>
<evidence type="ECO:0000313" key="2">
    <source>
        <dbReference type="EMBL" id="KAG5598300.1"/>
    </source>
</evidence>
<dbReference type="EMBL" id="JACXVP010000006">
    <property type="protein sequence ID" value="KAG5598300.1"/>
    <property type="molecule type" value="Genomic_DNA"/>
</dbReference>
<organism evidence="2 3">
    <name type="scientific">Solanum commersonii</name>
    <name type="common">Commerson's wild potato</name>
    <name type="synonym">Commerson's nightshade</name>
    <dbReference type="NCBI Taxonomy" id="4109"/>
    <lineage>
        <taxon>Eukaryota</taxon>
        <taxon>Viridiplantae</taxon>
        <taxon>Streptophyta</taxon>
        <taxon>Embryophyta</taxon>
        <taxon>Tracheophyta</taxon>
        <taxon>Spermatophyta</taxon>
        <taxon>Magnoliopsida</taxon>
        <taxon>eudicotyledons</taxon>
        <taxon>Gunneridae</taxon>
        <taxon>Pentapetalae</taxon>
        <taxon>asterids</taxon>
        <taxon>lamiids</taxon>
        <taxon>Solanales</taxon>
        <taxon>Solanaceae</taxon>
        <taxon>Solanoideae</taxon>
        <taxon>Solaneae</taxon>
        <taxon>Solanum</taxon>
    </lineage>
</organism>
<evidence type="ECO:0000313" key="3">
    <source>
        <dbReference type="Proteomes" id="UP000824120"/>
    </source>
</evidence>
<protein>
    <submittedName>
        <fullName evidence="2">Uncharacterized protein</fullName>
    </submittedName>
</protein>
<keyword evidence="3" id="KW-1185">Reference proteome</keyword>
<sequence>MGLTQREFRLAPMHVLDTGWDTKKEKNLLQYHCTHEEENLAPFEPESPSKITSTFTSPLPGP</sequence>
<name>A0A9J5YGD0_SOLCO</name>
<accession>A0A9J5YGD0</accession>
<reference evidence="2 3" key="1">
    <citation type="submission" date="2020-09" db="EMBL/GenBank/DDBJ databases">
        <title>De no assembly of potato wild relative species, Solanum commersonii.</title>
        <authorList>
            <person name="Cho K."/>
        </authorList>
    </citation>
    <scope>NUCLEOTIDE SEQUENCE [LARGE SCALE GENOMIC DNA]</scope>
    <source>
        <strain evidence="2">LZ3.2</strain>
        <tissue evidence="2">Leaf</tissue>
    </source>
</reference>